<organism evidence="3">
    <name type="scientific">Oryza glumipatula</name>
    <dbReference type="NCBI Taxonomy" id="40148"/>
    <lineage>
        <taxon>Eukaryota</taxon>
        <taxon>Viridiplantae</taxon>
        <taxon>Streptophyta</taxon>
        <taxon>Embryophyta</taxon>
        <taxon>Tracheophyta</taxon>
        <taxon>Spermatophyta</taxon>
        <taxon>Magnoliopsida</taxon>
        <taxon>Liliopsida</taxon>
        <taxon>Poales</taxon>
        <taxon>Poaceae</taxon>
        <taxon>BOP clade</taxon>
        <taxon>Oryzoideae</taxon>
        <taxon>Oryzeae</taxon>
        <taxon>Oryzinae</taxon>
        <taxon>Oryza</taxon>
    </lineage>
</organism>
<name>A0A0E0AI37_9ORYZ</name>
<dbReference type="PANTHER" id="PTHR32141:SF144">
    <property type="entry name" value="OS07G0277500 PROTEIN"/>
    <property type="match status" value="1"/>
</dbReference>
<dbReference type="Pfam" id="PF00646">
    <property type="entry name" value="F-box"/>
    <property type="match status" value="1"/>
</dbReference>
<dbReference type="AlphaFoldDB" id="A0A0E0AI37"/>
<dbReference type="PANTHER" id="PTHR32141">
    <property type="match status" value="1"/>
</dbReference>
<feature type="compositionally biased region" description="Acidic residues" evidence="1">
    <location>
        <begin position="33"/>
        <end position="47"/>
    </location>
</feature>
<dbReference type="CDD" id="cd22160">
    <property type="entry name" value="F-box_AtFBL13-like"/>
    <property type="match status" value="1"/>
</dbReference>
<reference evidence="3" key="1">
    <citation type="submission" date="2015-04" db="UniProtKB">
        <authorList>
            <consortium name="EnsemblPlants"/>
        </authorList>
    </citation>
    <scope>IDENTIFICATION</scope>
</reference>
<dbReference type="InterPro" id="IPR036047">
    <property type="entry name" value="F-box-like_dom_sf"/>
</dbReference>
<dbReference type="Gramene" id="OGLUM07G09170.1">
    <property type="protein sequence ID" value="OGLUM07G09170.1"/>
    <property type="gene ID" value="OGLUM07G09170"/>
</dbReference>
<sequence length="217" mass="23530">MGEGGRGPKRRRSGVPEIGDAEEESPAAAAAAAEEEEGDPPGAQEEEGVDYISNLPDAILGDIVAHLPTKDAGSTQILASRWRHIWRSTPLNLDYSGLTAEKDALAGVVSRILSTHPGPCRRLCVPAHHLVERPDAVDAWLRSAALDNLNELEFFSDRYCLDAQPPLPPPPSTFRFNSTLRVATIGKCHLPDATLQTLQFPQLTHLGLEDSSDMIQK</sequence>
<dbReference type="HOGENOM" id="CLU_116015_0_0_1"/>
<protein>
    <recommendedName>
        <fullName evidence="2">F-box domain-containing protein</fullName>
    </recommendedName>
</protein>
<dbReference type="EnsemblPlants" id="OGLUM07G09170.1">
    <property type="protein sequence ID" value="OGLUM07G09170.1"/>
    <property type="gene ID" value="OGLUM07G09170"/>
</dbReference>
<feature type="region of interest" description="Disordered" evidence="1">
    <location>
        <begin position="1"/>
        <end position="47"/>
    </location>
</feature>
<dbReference type="InterPro" id="IPR053781">
    <property type="entry name" value="F-box_AtFBL13-like"/>
</dbReference>
<dbReference type="eggNOG" id="ENOG502RRNZ">
    <property type="taxonomic scope" value="Eukaryota"/>
</dbReference>
<proteinExistence type="predicted"/>
<dbReference type="InterPro" id="IPR001810">
    <property type="entry name" value="F-box_dom"/>
</dbReference>
<dbReference type="STRING" id="40148.A0A0E0AI37"/>
<evidence type="ECO:0000256" key="1">
    <source>
        <dbReference type="SAM" id="MobiDB-lite"/>
    </source>
</evidence>
<dbReference type="InterPro" id="IPR055411">
    <property type="entry name" value="LRR_FXL15/At3g58940/PEG3-like"/>
</dbReference>
<dbReference type="Pfam" id="PF24758">
    <property type="entry name" value="LRR_At5g56370"/>
    <property type="match status" value="1"/>
</dbReference>
<evidence type="ECO:0000313" key="3">
    <source>
        <dbReference type="EnsemblPlants" id="OGLUM07G09170.1"/>
    </source>
</evidence>
<dbReference type="SUPFAM" id="SSF81383">
    <property type="entry name" value="F-box domain"/>
    <property type="match status" value="1"/>
</dbReference>
<reference evidence="3" key="2">
    <citation type="submission" date="2018-05" db="EMBL/GenBank/DDBJ databases">
        <title>OgluRS3 (Oryza glumaepatula Reference Sequence Version 3).</title>
        <authorList>
            <person name="Zhang J."/>
            <person name="Kudrna D."/>
            <person name="Lee S."/>
            <person name="Talag J."/>
            <person name="Welchert J."/>
            <person name="Wing R.A."/>
        </authorList>
    </citation>
    <scope>NUCLEOTIDE SEQUENCE [LARGE SCALE GENOMIC DNA]</scope>
</reference>
<keyword evidence="4" id="KW-1185">Reference proteome</keyword>
<evidence type="ECO:0000313" key="4">
    <source>
        <dbReference type="Proteomes" id="UP000026961"/>
    </source>
</evidence>
<dbReference type="Proteomes" id="UP000026961">
    <property type="component" value="Chromosome 7"/>
</dbReference>
<dbReference type="InterPro" id="IPR055302">
    <property type="entry name" value="F-box_dom-containing"/>
</dbReference>
<evidence type="ECO:0000259" key="2">
    <source>
        <dbReference type="PROSITE" id="PS50181"/>
    </source>
</evidence>
<feature type="domain" description="F-box" evidence="2">
    <location>
        <begin position="49"/>
        <end position="98"/>
    </location>
</feature>
<dbReference type="PROSITE" id="PS50181">
    <property type="entry name" value="FBOX"/>
    <property type="match status" value="1"/>
</dbReference>
<accession>A0A0E0AI37</accession>